<gene>
    <name evidence="6" type="primary">tssI</name>
    <name evidence="6" type="ORF">EJA03_01675</name>
</gene>
<reference evidence="6 7" key="1">
    <citation type="submission" date="2018-12" db="EMBL/GenBank/DDBJ databases">
        <title>Genomic taxonomy of the Vibrionaceae family.</title>
        <authorList>
            <person name="Gomez-Gil B."/>
            <person name="Enciso-Ibarra K."/>
        </authorList>
    </citation>
    <scope>NUCLEOTIDE SEQUENCE [LARGE SCALE GENOMIC DNA]</scope>
    <source>
        <strain evidence="6 7">CAIM 594</strain>
    </source>
</reference>
<dbReference type="Pfam" id="PF22178">
    <property type="entry name" value="Gp5_trimer_C"/>
    <property type="match status" value="1"/>
</dbReference>
<proteinExistence type="inferred from homology"/>
<dbReference type="SUPFAM" id="SSF69255">
    <property type="entry name" value="gp5 N-terminal domain-like"/>
    <property type="match status" value="1"/>
</dbReference>
<dbReference type="Gene3D" id="4.10.220.110">
    <property type="match status" value="1"/>
</dbReference>
<dbReference type="Pfam" id="PF04717">
    <property type="entry name" value="Phage_base_V"/>
    <property type="match status" value="1"/>
</dbReference>
<feature type="domain" description="Gp5/Type VI secretion system Vgr protein OB-fold" evidence="4">
    <location>
        <begin position="388"/>
        <end position="455"/>
    </location>
</feature>
<evidence type="ECO:0000259" key="5">
    <source>
        <dbReference type="Pfam" id="PF22178"/>
    </source>
</evidence>
<evidence type="ECO:0000259" key="4">
    <source>
        <dbReference type="Pfam" id="PF04717"/>
    </source>
</evidence>
<dbReference type="NCBIfam" id="TIGR03361">
    <property type="entry name" value="VI_Rhs_Vgr"/>
    <property type="match status" value="1"/>
</dbReference>
<dbReference type="InterPro" id="IPR006531">
    <property type="entry name" value="Gp5/Vgr_OB"/>
</dbReference>
<dbReference type="Pfam" id="PF05954">
    <property type="entry name" value="Phage_GPD"/>
    <property type="match status" value="1"/>
</dbReference>
<organism evidence="6 7">
    <name type="scientific">Vibrio pectenicida</name>
    <dbReference type="NCBI Taxonomy" id="62763"/>
    <lineage>
        <taxon>Bacteria</taxon>
        <taxon>Pseudomonadati</taxon>
        <taxon>Pseudomonadota</taxon>
        <taxon>Gammaproteobacteria</taxon>
        <taxon>Vibrionales</taxon>
        <taxon>Vibrionaceae</taxon>
        <taxon>Vibrio</taxon>
    </lineage>
</organism>
<feature type="domain" description="Gp5/Type VI secretion system Vgr C-terminal trimerisation" evidence="5">
    <location>
        <begin position="473"/>
        <end position="575"/>
    </location>
</feature>
<dbReference type="PANTHER" id="PTHR32305:SF15">
    <property type="entry name" value="PROTEIN RHSA-RELATED"/>
    <property type="match status" value="1"/>
</dbReference>
<dbReference type="Proteomes" id="UP000269041">
    <property type="component" value="Unassembled WGS sequence"/>
</dbReference>
<evidence type="ECO:0000256" key="2">
    <source>
        <dbReference type="ARBA" id="ARBA00005558"/>
    </source>
</evidence>
<dbReference type="GO" id="GO:0005576">
    <property type="term" value="C:extracellular region"/>
    <property type="evidence" value="ECO:0007669"/>
    <property type="project" value="UniProtKB-SubCell"/>
</dbReference>
<keyword evidence="7" id="KW-1185">Reference proteome</keyword>
<dbReference type="InterPro" id="IPR037026">
    <property type="entry name" value="Vgr_OB-fold_dom_sf"/>
</dbReference>
<evidence type="ECO:0000313" key="6">
    <source>
        <dbReference type="EMBL" id="RSD32816.1"/>
    </source>
</evidence>
<dbReference type="NCBIfam" id="TIGR01646">
    <property type="entry name" value="vgr_GE"/>
    <property type="match status" value="1"/>
</dbReference>
<accession>A0A427U831</accession>
<dbReference type="PANTHER" id="PTHR32305">
    <property type="match status" value="1"/>
</dbReference>
<dbReference type="InterPro" id="IPR006533">
    <property type="entry name" value="T6SS_Vgr_RhsGE"/>
</dbReference>
<dbReference type="Gene3D" id="3.55.50.10">
    <property type="entry name" value="Baseplate protein-like domains"/>
    <property type="match status" value="1"/>
</dbReference>
<dbReference type="SUPFAM" id="SSF69279">
    <property type="entry name" value="Phage tail proteins"/>
    <property type="match status" value="2"/>
</dbReference>
<protein>
    <submittedName>
        <fullName evidence="6">Type VI secretion system tip protein VgrG</fullName>
    </submittedName>
</protein>
<dbReference type="InterPro" id="IPR050708">
    <property type="entry name" value="T6SS_VgrG/RHS"/>
</dbReference>
<dbReference type="EMBL" id="RSFA01000003">
    <property type="protein sequence ID" value="RSD32816.1"/>
    <property type="molecule type" value="Genomic_DNA"/>
</dbReference>
<dbReference type="InterPro" id="IPR054030">
    <property type="entry name" value="Gp5_Vgr_C"/>
</dbReference>
<comment type="subcellular location">
    <subcellularLocation>
        <location evidence="1">Secreted</location>
    </subcellularLocation>
</comment>
<sequence length="793" mass="89527">MANDIEFGFEVSGFLGAFKVESFRVTEALSTPFEMTLTVLSENHSITFEALSRKTGVLNIYGQGLAAARQFNGSVSELSYLGSGRRYSRYLITLVPQLWFLTQRQDCRIFQNKTAPDIIRHVFDDAGMSDYRFELVGQYQEKEYLLQYRESDHHFVQRLLAEHGMWFYFEHSDTAHTMVIVDSNDAISELVSTPLNASYLGPMLFQSHGGGVADKEHIFDLEQIHRALTSDVSYSDYNYLTPKIPQNTAAQDGVNSDLKRFDYPGRYTSPDFGGQRSKEWMSEYRVDSDQVHASSNIMRLASGVSFEISEHPRSSVNRDYLMFSVMHSGDNPRVHEEEGADAPTTYQNQFVCLPRDVTYRAPKMAAPVVDGPQTAVVVGPAGEEIYTDEFGRIKVHFHWDRYGQNDEHSSCWLRVSQSMAAPNWGAVYLPRIGHEVVVTFLEGDPDRPLVTGAVYNGLHTPPYELPEHKTRTVFRTQSHKADGYNEMHFEDENDQEEVYFRAQKDMKTKVLNNRYRDIGNDEELKVGRNQENEIFGDRKEDIHGHKTSITKQTFTEEVISDVSVSYNENMTKTVASDQHKKIQYNQKTLIGKNDELSVGGEQSQEIWQSRSVDVSENDNQTIGQHLTVRVGSNTSVKSDGQTAVISSDEIRLQVGASGLLLKNDGRIHLYGTDIAVSGIADIAVKGAKVKVNPSAAGSQNTARPSFIGKQKPNEERFLEFFYQNSELSPIPNVPYRAVFSDGSKVTGTLDSDGYARLDKPADGYVEIYYEPEDTYQDLAREPISNLLNNIDKL</sequence>
<keyword evidence="3" id="KW-0964">Secreted</keyword>
<evidence type="ECO:0000313" key="7">
    <source>
        <dbReference type="Proteomes" id="UP000269041"/>
    </source>
</evidence>
<dbReference type="InterPro" id="IPR017847">
    <property type="entry name" value="T6SS_RhsGE_Vgr_subset"/>
</dbReference>
<dbReference type="Gene3D" id="2.30.110.50">
    <property type="match status" value="1"/>
</dbReference>
<comment type="similarity">
    <text evidence="2">Belongs to the VgrG protein family.</text>
</comment>
<dbReference type="Gene3D" id="2.40.50.230">
    <property type="entry name" value="Gp5 N-terminal domain"/>
    <property type="match status" value="1"/>
</dbReference>
<dbReference type="SUPFAM" id="SSF69349">
    <property type="entry name" value="Phage fibre proteins"/>
    <property type="match status" value="1"/>
</dbReference>
<evidence type="ECO:0000256" key="1">
    <source>
        <dbReference type="ARBA" id="ARBA00004613"/>
    </source>
</evidence>
<dbReference type="AlphaFoldDB" id="A0A427U831"/>
<evidence type="ECO:0000256" key="3">
    <source>
        <dbReference type="ARBA" id="ARBA00022525"/>
    </source>
</evidence>
<dbReference type="OrthoDB" id="9762420at2"/>
<name>A0A427U831_9VIBR</name>
<comment type="caution">
    <text evidence="6">The sequence shown here is derived from an EMBL/GenBank/DDBJ whole genome shotgun (WGS) entry which is preliminary data.</text>
</comment>